<evidence type="ECO:0000256" key="3">
    <source>
        <dbReference type="ARBA" id="ARBA00022679"/>
    </source>
</evidence>
<feature type="transmembrane region" description="Helical" evidence="9">
    <location>
        <begin position="625"/>
        <end position="642"/>
    </location>
</feature>
<evidence type="ECO:0000256" key="6">
    <source>
        <dbReference type="ARBA" id="ARBA00023136"/>
    </source>
</evidence>
<feature type="domain" description="Cas1p 10 TM acyl transferase" evidence="10">
    <location>
        <begin position="340"/>
        <end position="784"/>
    </location>
</feature>
<evidence type="ECO:0000313" key="12">
    <source>
        <dbReference type="Proteomes" id="UP000193719"/>
    </source>
</evidence>
<sequence>MSENNLDIPILNGNNSISKKNTSMSYFQTNLKSNSSQNVKLKKFLNISFIFCTTISFIFSMYGIHQRKTYDIHDNNSCSALINNGHWISVPSKNNSHWQPDTCVIKNYEYDVRNIKTCLKDTNVNFIGDITISRLFQYLESIAFGSITSNDDIKNKKTIEIKKETTRLIYHQDNYFDSEYFNQLLTQYSDPNIRNIFVLSSGKSIINTYLNPDTNEIDDLELEKAKSKWTEKFLKTLVRIQRTNHEYYIRLLTPVLNLDDEKPLAKKIVEWNEYITQITEDIREKDTDGKGKIHVPLSWNKLYFDSIQNYDESNRDIFIKNIIREELNLFLNSICNEKINATDSTCCINYPKNNFKQDIIFVLLFVFGPLSLCYRKFIQKYYLVPPSINKFIPDDELVMNLTTLALTVYFSFIIDNTALFLKENKQYSLLKSIILLIIISIPIINSIDTSKNTSMLNSEQVNEWQGITTILYLIVHYFNDNEGDLSNNFSRVIISCYMFLIGYTNYDYYNRKGNFEFINFVYYILKKITLPLVLSFALGGSIIDYFFPIMNAFWSIIIFSTMGILASFNNNKKVFLIKLGSAIFITFIIFNLLPFVTKYLFILFGIIFGVKWDYIKWHNDISMDFWTVWMGVLFSYLLSIIYESDGLHVQKFKVSTLNIIGIVGSICISIISIPTILLSSKSTYNNIHPWLSSFIPIAYIIIRNSHHMMRKRISKFLCWIGSISMEIYILYNHFLISSNTHGHGIIIYIPNSFWLNLCVSCIILIWTSFIMNHTLTKLCRWMINSLFNLSLSSNAMYNQLTNNNSTVHFDVNGSANFASNSNINKDEPSTSNEAPIASNNNEESKESSLDNLLNNSNQENLTTIQDTTKDTLQSIQYRWLGLFLLLWIINAI</sequence>
<dbReference type="OrthoDB" id="2135254at2759"/>
<organism evidence="11 12">
    <name type="scientific">Piromyces finnis</name>
    <dbReference type="NCBI Taxonomy" id="1754191"/>
    <lineage>
        <taxon>Eukaryota</taxon>
        <taxon>Fungi</taxon>
        <taxon>Fungi incertae sedis</taxon>
        <taxon>Chytridiomycota</taxon>
        <taxon>Chytridiomycota incertae sedis</taxon>
        <taxon>Neocallimastigomycetes</taxon>
        <taxon>Neocallimastigales</taxon>
        <taxon>Neocallimastigaceae</taxon>
        <taxon>Piromyces</taxon>
    </lineage>
</organism>
<keyword evidence="5 9" id="KW-1133">Transmembrane helix</keyword>
<proteinExistence type="inferred from homology"/>
<feature type="transmembrane region" description="Helical" evidence="9">
    <location>
        <begin position="754"/>
        <end position="775"/>
    </location>
</feature>
<comment type="caution">
    <text evidence="11">The sequence shown here is derived from an EMBL/GenBank/DDBJ whole genome shotgun (WGS) entry which is preliminary data.</text>
</comment>
<feature type="transmembrane region" description="Helical" evidence="9">
    <location>
        <begin position="687"/>
        <end position="704"/>
    </location>
</feature>
<evidence type="ECO:0000259" key="10">
    <source>
        <dbReference type="Pfam" id="PF07779"/>
    </source>
</evidence>
<feature type="transmembrane region" description="Helical" evidence="9">
    <location>
        <begin position="549"/>
        <end position="568"/>
    </location>
</feature>
<dbReference type="InterPro" id="IPR012419">
    <property type="entry name" value="Cas1_AcylTrans_dom"/>
</dbReference>
<feature type="compositionally biased region" description="Polar residues" evidence="8">
    <location>
        <begin position="821"/>
        <end position="833"/>
    </location>
</feature>
<comment type="similarity">
    <text evidence="2">Belongs to the PC-esterase family. CASD1 subfamily.</text>
</comment>
<accession>A0A1Y1VNE1</accession>
<feature type="transmembrane region" description="Helical" evidence="9">
    <location>
        <begin position="489"/>
        <end position="508"/>
    </location>
</feature>
<dbReference type="GO" id="GO:0016740">
    <property type="term" value="F:transferase activity"/>
    <property type="evidence" value="ECO:0007669"/>
    <property type="project" value="UniProtKB-KW"/>
</dbReference>
<evidence type="ECO:0000256" key="8">
    <source>
        <dbReference type="SAM" id="MobiDB-lite"/>
    </source>
</evidence>
<keyword evidence="7" id="KW-0325">Glycoprotein</keyword>
<keyword evidence="3" id="KW-0808">Transferase</keyword>
<dbReference type="EMBL" id="MCFH01000001">
    <property type="protein sequence ID" value="ORX60919.1"/>
    <property type="molecule type" value="Genomic_DNA"/>
</dbReference>
<dbReference type="PANTHER" id="PTHR13533">
    <property type="entry name" value="N-ACETYLNEURAMINATE 9-O-ACETYLTRANSFERASE"/>
    <property type="match status" value="1"/>
</dbReference>
<comment type="subcellular location">
    <subcellularLocation>
        <location evidence="1">Membrane</location>
        <topology evidence="1">Multi-pass membrane protein</topology>
    </subcellularLocation>
</comment>
<gene>
    <name evidence="11" type="ORF">BCR36DRAFT_314920</name>
</gene>
<evidence type="ECO:0000256" key="7">
    <source>
        <dbReference type="ARBA" id="ARBA00023180"/>
    </source>
</evidence>
<dbReference type="Proteomes" id="UP000193719">
    <property type="component" value="Unassembled WGS sequence"/>
</dbReference>
<feature type="transmembrane region" description="Helical" evidence="9">
    <location>
        <begin position="428"/>
        <end position="447"/>
    </location>
</feature>
<evidence type="ECO:0000256" key="4">
    <source>
        <dbReference type="ARBA" id="ARBA00022692"/>
    </source>
</evidence>
<reference evidence="11 12" key="1">
    <citation type="submission" date="2016-08" db="EMBL/GenBank/DDBJ databases">
        <title>Genomes of anaerobic fungi encode conserved fungal cellulosomes for biomass hydrolysis.</title>
        <authorList>
            <consortium name="DOE Joint Genome Institute"/>
            <person name="Haitjema C.H."/>
            <person name="Gilmore S.P."/>
            <person name="Henske J.K."/>
            <person name="Solomon K.V."/>
            <person name="De Groot R."/>
            <person name="Kuo A."/>
            <person name="Mondo S.J."/>
            <person name="Salamov A.A."/>
            <person name="Labutti K."/>
            <person name="Zhao Z."/>
            <person name="Chiniquy J."/>
            <person name="Barry K."/>
            <person name="Brewer H.M."/>
            <person name="Purvine S.O."/>
            <person name="Wright A.T."/>
            <person name="Boxma B."/>
            <person name="Van Alen T."/>
            <person name="Hackstein J.H."/>
            <person name="Baker S.E."/>
            <person name="Grigoriev I.V."/>
            <person name="O'Malley M.A."/>
        </authorList>
    </citation>
    <scope>NUCLEOTIDE SEQUENCE [LARGE SCALE GENOMIC DNA]</scope>
    <source>
        <strain evidence="12">finn</strain>
    </source>
</reference>
<evidence type="ECO:0000256" key="5">
    <source>
        <dbReference type="ARBA" id="ARBA00022989"/>
    </source>
</evidence>
<feature type="region of interest" description="Disordered" evidence="8">
    <location>
        <begin position="821"/>
        <end position="852"/>
    </location>
</feature>
<evidence type="ECO:0000256" key="9">
    <source>
        <dbReference type="SAM" id="Phobius"/>
    </source>
</evidence>
<dbReference type="GO" id="GO:0016020">
    <property type="term" value="C:membrane"/>
    <property type="evidence" value="ECO:0007669"/>
    <property type="project" value="UniProtKB-SubCell"/>
</dbReference>
<feature type="transmembrane region" description="Helical" evidence="9">
    <location>
        <begin position="520"/>
        <end position="543"/>
    </location>
</feature>
<evidence type="ECO:0000313" key="11">
    <source>
        <dbReference type="EMBL" id="ORX60919.1"/>
    </source>
</evidence>
<reference evidence="11 12" key="2">
    <citation type="submission" date="2016-08" db="EMBL/GenBank/DDBJ databases">
        <title>Pervasive Adenine N6-methylation of Active Genes in Fungi.</title>
        <authorList>
            <consortium name="DOE Joint Genome Institute"/>
            <person name="Mondo S.J."/>
            <person name="Dannebaum R.O."/>
            <person name="Kuo R.C."/>
            <person name="Labutti K."/>
            <person name="Haridas S."/>
            <person name="Kuo A."/>
            <person name="Salamov A."/>
            <person name="Ahrendt S.R."/>
            <person name="Lipzen A."/>
            <person name="Sullivan W."/>
            <person name="Andreopoulos W.B."/>
            <person name="Clum A."/>
            <person name="Lindquist E."/>
            <person name="Daum C."/>
            <person name="Ramamoorthy G.K."/>
            <person name="Gryganskyi A."/>
            <person name="Culley D."/>
            <person name="Magnuson J.K."/>
            <person name="James T.Y."/>
            <person name="O'Malley M.A."/>
            <person name="Stajich J.E."/>
            <person name="Spatafora J.W."/>
            <person name="Visel A."/>
            <person name="Grigoriev I.V."/>
        </authorList>
    </citation>
    <scope>NUCLEOTIDE SEQUENCE [LARGE SCALE GENOMIC DNA]</scope>
    <source>
        <strain evidence="12">finn</strain>
    </source>
</reference>
<dbReference type="GO" id="GO:0005975">
    <property type="term" value="P:carbohydrate metabolic process"/>
    <property type="evidence" value="ECO:0007669"/>
    <property type="project" value="UniProtKB-ARBA"/>
</dbReference>
<feature type="transmembrane region" description="Helical" evidence="9">
    <location>
        <begin position="44"/>
        <end position="64"/>
    </location>
</feature>
<name>A0A1Y1VNE1_9FUNG</name>
<evidence type="ECO:0000256" key="1">
    <source>
        <dbReference type="ARBA" id="ARBA00004141"/>
    </source>
</evidence>
<protein>
    <recommendedName>
        <fullName evidence="10">Cas1p 10 TM acyl transferase domain-containing protein</fullName>
    </recommendedName>
</protein>
<feature type="transmembrane region" description="Helical" evidence="9">
    <location>
        <begin position="654"/>
        <end position="675"/>
    </location>
</feature>
<dbReference type="GO" id="GO:0005794">
    <property type="term" value="C:Golgi apparatus"/>
    <property type="evidence" value="ECO:0007669"/>
    <property type="project" value="UniProtKB-ARBA"/>
</dbReference>
<dbReference type="AlphaFoldDB" id="A0A1Y1VNE1"/>
<dbReference type="PANTHER" id="PTHR13533:SF1">
    <property type="entry name" value="N-ACETYLNEURAMINATE 9-O-ACETYLTRANSFERASE"/>
    <property type="match status" value="1"/>
</dbReference>
<keyword evidence="12" id="KW-1185">Reference proteome</keyword>
<feature type="transmembrane region" description="Helical" evidence="9">
    <location>
        <begin position="397"/>
        <end position="421"/>
    </location>
</feature>
<keyword evidence="6 9" id="KW-0472">Membrane</keyword>
<feature type="transmembrane region" description="Helical" evidence="9">
    <location>
        <begin position="580"/>
        <end position="610"/>
    </location>
</feature>
<keyword evidence="4 9" id="KW-0812">Transmembrane</keyword>
<dbReference type="Pfam" id="PF07779">
    <property type="entry name" value="Cas1_AcylT"/>
    <property type="match status" value="1"/>
</dbReference>
<evidence type="ECO:0000256" key="2">
    <source>
        <dbReference type="ARBA" id="ARBA00010666"/>
    </source>
</evidence>
<feature type="transmembrane region" description="Helical" evidence="9">
    <location>
        <begin position="716"/>
        <end position="734"/>
    </location>
</feature>
<feature type="transmembrane region" description="Helical" evidence="9">
    <location>
        <begin position="359"/>
        <end position="377"/>
    </location>
</feature>